<dbReference type="AlphaFoldDB" id="A0A165C883"/>
<proteinExistence type="predicted"/>
<accession>A0A165C883</accession>
<dbReference type="EMBL" id="KV426352">
    <property type="protein sequence ID" value="KZV82002.1"/>
    <property type="molecule type" value="Genomic_DNA"/>
</dbReference>
<dbReference type="SUPFAM" id="SSF52540">
    <property type="entry name" value="P-loop containing nucleoside triphosphate hydrolases"/>
    <property type="match status" value="1"/>
</dbReference>
<dbReference type="GO" id="GO:0007166">
    <property type="term" value="P:cell surface receptor signaling pathway"/>
    <property type="evidence" value="ECO:0007669"/>
    <property type="project" value="InterPro"/>
</dbReference>
<dbReference type="Proteomes" id="UP000077266">
    <property type="component" value="Unassembled WGS sequence"/>
</dbReference>
<dbReference type="InterPro" id="IPR059179">
    <property type="entry name" value="MLKL-like_MCAfunc"/>
</dbReference>
<dbReference type="InParanoid" id="A0A165C883"/>
<gene>
    <name evidence="2" type="ORF">EXIGLDRAFT_703063</name>
</gene>
<evidence type="ECO:0000259" key="1">
    <source>
        <dbReference type="Pfam" id="PF20703"/>
    </source>
</evidence>
<protein>
    <recommendedName>
        <fullName evidence="1">Novel STAND NTPase 1 domain-containing protein</fullName>
    </recommendedName>
</protein>
<dbReference type="CDD" id="cd21037">
    <property type="entry name" value="MLKL_NTD"/>
    <property type="match status" value="1"/>
</dbReference>
<organism evidence="2 3">
    <name type="scientific">Exidia glandulosa HHB12029</name>
    <dbReference type="NCBI Taxonomy" id="1314781"/>
    <lineage>
        <taxon>Eukaryota</taxon>
        <taxon>Fungi</taxon>
        <taxon>Dikarya</taxon>
        <taxon>Basidiomycota</taxon>
        <taxon>Agaricomycotina</taxon>
        <taxon>Agaricomycetes</taxon>
        <taxon>Auriculariales</taxon>
        <taxon>Exidiaceae</taxon>
        <taxon>Exidia</taxon>
    </lineage>
</organism>
<feature type="domain" description="Novel STAND NTPase 1" evidence="1">
    <location>
        <begin position="166"/>
        <end position="306"/>
    </location>
</feature>
<name>A0A165C883_EXIGL</name>
<dbReference type="Gene3D" id="1.20.930.20">
    <property type="entry name" value="Adaptor protein Cbl, N-terminal domain"/>
    <property type="match status" value="1"/>
</dbReference>
<keyword evidence="3" id="KW-1185">Reference proteome</keyword>
<reference evidence="2 3" key="1">
    <citation type="journal article" date="2016" name="Mol. Biol. Evol.">
        <title>Comparative Genomics of Early-Diverging Mushroom-Forming Fungi Provides Insights into the Origins of Lignocellulose Decay Capabilities.</title>
        <authorList>
            <person name="Nagy L.G."/>
            <person name="Riley R."/>
            <person name="Tritt A."/>
            <person name="Adam C."/>
            <person name="Daum C."/>
            <person name="Floudas D."/>
            <person name="Sun H."/>
            <person name="Yadav J.S."/>
            <person name="Pangilinan J."/>
            <person name="Larsson K.H."/>
            <person name="Matsuura K."/>
            <person name="Barry K."/>
            <person name="Labutti K."/>
            <person name="Kuo R."/>
            <person name="Ohm R.A."/>
            <person name="Bhattacharya S.S."/>
            <person name="Shirouzu T."/>
            <person name="Yoshinaga Y."/>
            <person name="Martin F.M."/>
            <person name="Grigoriev I.V."/>
            <person name="Hibbett D.S."/>
        </authorList>
    </citation>
    <scope>NUCLEOTIDE SEQUENCE [LARGE SCALE GENOMIC DNA]</scope>
    <source>
        <strain evidence="2 3">HHB12029</strain>
    </source>
</reference>
<evidence type="ECO:0000313" key="3">
    <source>
        <dbReference type="Proteomes" id="UP000077266"/>
    </source>
</evidence>
<dbReference type="InterPro" id="IPR036537">
    <property type="entry name" value="Adaptor_Cbl_N_dom_sf"/>
</dbReference>
<dbReference type="InterPro" id="IPR049052">
    <property type="entry name" value="nSTAND1"/>
</dbReference>
<evidence type="ECO:0000313" key="2">
    <source>
        <dbReference type="EMBL" id="KZV82002.1"/>
    </source>
</evidence>
<dbReference type="OrthoDB" id="621413at2759"/>
<sequence length="819" mass="89114">MSLTLAANVADIAGQGPASVLFGVCDIISNTANAVRFNKEAATALATRIRDIVSALTEEHTVEGFKPSPEWTAGINNFNCALDAIMQDLQGISKQTFLAQALHRERDAQAIRAMGQRVRDITALFMTKACIKILDHVQVLNTALESATKAVTAPSVPAQRLEPPPAYYFGRTAETESAVTMLDSDLPAYVAILGGPGMGKTSLARAILHHPALTTRFGPKHYFVACDAADSRMTLLSLISSAFGIATSSGSAAKRALESVLHGPSLLVLDNFESAWESQEQRQETEDLLEFLAGINGLSVMITLRGSERPHGVAWTIPHLPPLATLGSSFATQLFVTISDIDEANPDLLKLLACTDNIPLAIVLLANLAQYESSHTLLARWEEQKTAMLHCSNGSHHLTSMDVSLNVSRSISVLLQTALAVWNNRDQLYVLAPIREFMLSQHYPQPTGLAALFDHYWALAHLINPEGQESSSPAAVALQGDRQILWTEAQSLYKETGNIVGIIDTTLRLSDFEPPEQAIKVSEAMYTIAKDARHLKLGMTKLKEAIPFLLDAQCYGRLGQAEFQIAESCIVMQMNMKALVHIRQALYAFRNAHNVRGQISCFHSSVMANLAVRDTHTALGAIESGETLLADDDRDSGTFSRALWLHVKGAFAAASGDLEAANSFFKGAIMFSRFEDSNEAQENYLQLEGMSLHSLGKLEQAKGNQSEAENCFIVSVTISRRLFQPDLLQSLTYLAQVLENEAATDLLAAIMPPLLHSGLDGPLADAFLTSAGIALRQSNTRLAQHRVQSAMRYLEEVDTVKLHERAATMLEKCTAALTV</sequence>
<dbReference type="STRING" id="1314781.A0A165C883"/>
<dbReference type="InterPro" id="IPR027417">
    <property type="entry name" value="P-loop_NTPase"/>
</dbReference>
<dbReference type="Gene3D" id="3.40.50.300">
    <property type="entry name" value="P-loop containing nucleotide triphosphate hydrolases"/>
    <property type="match status" value="1"/>
</dbReference>
<dbReference type="Pfam" id="PF20703">
    <property type="entry name" value="nSTAND1"/>
    <property type="match status" value="1"/>
</dbReference>